<dbReference type="Proteomes" id="UP000031978">
    <property type="component" value="Unassembled WGS sequence"/>
</dbReference>
<dbReference type="PANTHER" id="PTHR37806:SF1">
    <property type="entry name" value="PEPTIDASE C39-LIKE DOMAIN-CONTAINING PROTEIN"/>
    <property type="match status" value="1"/>
</dbReference>
<dbReference type="InterPro" id="IPR039564">
    <property type="entry name" value="Peptidase_C39-like"/>
</dbReference>
<evidence type="ECO:0000256" key="1">
    <source>
        <dbReference type="SAM" id="MobiDB-lite"/>
    </source>
</evidence>
<evidence type="ECO:0000313" key="4">
    <source>
        <dbReference type="Proteomes" id="UP000031978"/>
    </source>
</evidence>
<organism evidence="3 4">
    <name type="scientific">Bacillus pumilus</name>
    <name type="common">Bacillus mesentericus</name>
    <dbReference type="NCBI Taxonomy" id="1408"/>
    <lineage>
        <taxon>Bacteria</taxon>
        <taxon>Bacillati</taxon>
        <taxon>Bacillota</taxon>
        <taxon>Bacilli</taxon>
        <taxon>Bacillales</taxon>
        <taxon>Bacillaceae</taxon>
        <taxon>Bacillus</taxon>
    </lineage>
</organism>
<dbReference type="InterPro" id="IPR016997">
    <property type="entry name" value="UCP032442"/>
</dbReference>
<dbReference type="CDD" id="cd02549">
    <property type="entry name" value="Peptidase_C39A"/>
    <property type="match status" value="1"/>
</dbReference>
<feature type="region of interest" description="Disordered" evidence="1">
    <location>
        <begin position="37"/>
        <end position="65"/>
    </location>
</feature>
<name>A0AB34QY22_BACPU</name>
<proteinExistence type="predicted"/>
<dbReference type="AlphaFoldDB" id="A0AB34QY22"/>
<feature type="domain" description="Peptidase C39-like" evidence="2">
    <location>
        <begin position="77"/>
        <end position="238"/>
    </location>
</feature>
<reference evidence="3 4" key="1">
    <citation type="submission" date="2014-12" db="EMBL/GenBank/DDBJ databases">
        <title>Draft Genome Sequences of Five Spore-Forming Food Isolates of Bacillus pumilus.</title>
        <authorList>
            <person name="de Jong A."/>
            <person name="van Heel A.J."/>
            <person name="Montalban-Lopez M."/>
            <person name="Krawczyk A.O."/>
            <person name="Berendsen E.M."/>
            <person name="Wells-Bennik M."/>
            <person name="Kuipers O.P."/>
        </authorList>
    </citation>
    <scope>NUCLEOTIDE SEQUENCE [LARGE SCALE GENOMIC DNA]</scope>
    <source>
        <strain evidence="3 4">B4127</strain>
    </source>
</reference>
<gene>
    <name evidence="3" type="ORF">B4127_3601</name>
</gene>
<comment type="caution">
    <text evidence="3">The sequence shown here is derived from an EMBL/GenBank/DDBJ whole genome shotgun (WGS) entry which is preliminary data.</text>
</comment>
<protein>
    <recommendedName>
        <fullName evidence="2">Peptidase C39-like domain-containing protein</fullName>
    </recommendedName>
</protein>
<dbReference type="RefSeq" id="WP_044139380.1">
    <property type="nucleotide sequence ID" value="NZ_JXCL01000006.1"/>
</dbReference>
<dbReference type="EMBL" id="JXCL01000006">
    <property type="protein sequence ID" value="KIL23944.1"/>
    <property type="molecule type" value="Genomic_DNA"/>
</dbReference>
<evidence type="ECO:0000259" key="2">
    <source>
        <dbReference type="Pfam" id="PF13529"/>
    </source>
</evidence>
<dbReference type="PROSITE" id="PS51257">
    <property type="entry name" value="PROKAR_LIPOPROTEIN"/>
    <property type="match status" value="1"/>
</dbReference>
<sequence length="266" mass="30004">MKFIQTLILTLLCACLVYFGFIYVTQIDQVKKTASPYEAAKEKEKENDTALAAEETRSTKKTDTTYSSLKGSKKAMDVILYNQMDAPKLYNGCEVTSLAMLLHYSGYEQVTKDTLANEIKRVPLNYENGLKGDPHDGFVGDMENGPGLGVYHEPIYQLAKKHAGAQVVDLSGKPVKKAIYQSLEKGYPVWVITTSTFDKIDNMETWNTPNGKIDVSFNMHSVVITGYDKEHVYLNNPYGEKNQKVDRDQFEDSWEQMGRQAIIIKA</sequence>
<dbReference type="InterPro" id="IPR039563">
    <property type="entry name" value="Peptidase_C39_single_dom"/>
</dbReference>
<dbReference type="Gene3D" id="3.90.70.10">
    <property type="entry name" value="Cysteine proteinases"/>
    <property type="match status" value="1"/>
</dbReference>
<dbReference type="PANTHER" id="PTHR37806">
    <property type="entry name" value="LMO0724 PROTEIN"/>
    <property type="match status" value="1"/>
</dbReference>
<accession>A0AB34QY22</accession>
<dbReference type="PIRSF" id="PIRSF032442">
    <property type="entry name" value="UCP032442"/>
    <property type="match status" value="1"/>
</dbReference>
<evidence type="ECO:0000313" key="3">
    <source>
        <dbReference type="EMBL" id="KIL23944.1"/>
    </source>
</evidence>
<dbReference type="Pfam" id="PF13529">
    <property type="entry name" value="Peptidase_C39_2"/>
    <property type="match status" value="1"/>
</dbReference>
<feature type="compositionally biased region" description="Basic and acidic residues" evidence="1">
    <location>
        <begin position="39"/>
        <end position="63"/>
    </location>
</feature>